<proteinExistence type="predicted"/>
<dbReference type="Proteomes" id="UP001216579">
    <property type="component" value="Unassembled WGS sequence"/>
</dbReference>
<evidence type="ECO:0000256" key="1">
    <source>
        <dbReference type="SAM" id="MobiDB-lite"/>
    </source>
</evidence>
<evidence type="ECO:0000313" key="4">
    <source>
        <dbReference type="Proteomes" id="UP001216579"/>
    </source>
</evidence>
<dbReference type="InterPro" id="IPR012675">
    <property type="entry name" value="Beta-grasp_dom_sf"/>
</dbReference>
<gene>
    <name evidence="3" type="ORF">P3G67_20880</name>
</gene>
<feature type="region of interest" description="Disordered" evidence="1">
    <location>
        <begin position="83"/>
        <end position="103"/>
    </location>
</feature>
<dbReference type="EMBL" id="JARJBC010000013">
    <property type="protein sequence ID" value="MDF3291635.1"/>
    <property type="molecule type" value="Genomic_DNA"/>
</dbReference>
<sequence length="257" mass="28508">MRAHLVAYPLPHGGRTGQAGKAGGGRPGSLTGVRGPRRSGAPEPRLRQGRTRCVPGRRTSGLWPRWAGPRRWRRVCCPSSPRRRRRRAALSDPGRRGPGGRGDAAFRQGVMLIHGCKEGQCSACKSLLLDGDLQMGRYSTFVLPDFEKDEGYVLLCRSHAYSDVEIELVNYDEDMIRSGLRVSSDRRLVFVGGGVDARCDRGEAGDHPRRDDRHRVVRNGRTHPQVTACCAATGLEPSAASAWAWKERQQVRDWCCR</sequence>
<dbReference type="Pfam" id="PF00111">
    <property type="entry name" value="Fer2"/>
    <property type="match status" value="1"/>
</dbReference>
<dbReference type="InterPro" id="IPR006058">
    <property type="entry name" value="2Fe2S_fd_BS"/>
</dbReference>
<dbReference type="SUPFAM" id="SSF54292">
    <property type="entry name" value="2Fe-2S ferredoxin-like"/>
    <property type="match status" value="1"/>
</dbReference>
<evidence type="ECO:0000313" key="3">
    <source>
        <dbReference type="EMBL" id="MDF3291635.1"/>
    </source>
</evidence>
<comment type="caution">
    <text evidence="3">The sequence shown here is derived from an EMBL/GenBank/DDBJ whole genome shotgun (WGS) entry which is preliminary data.</text>
</comment>
<name>A0ABT5ZP80_9ACTN</name>
<organism evidence="3 4">
    <name type="scientific">Streptomyces silvisoli</name>
    <dbReference type="NCBI Taxonomy" id="3034235"/>
    <lineage>
        <taxon>Bacteria</taxon>
        <taxon>Bacillati</taxon>
        <taxon>Actinomycetota</taxon>
        <taxon>Actinomycetes</taxon>
        <taxon>Kitasatosporales</taxon>
        <taxon>Streptomycetaceae</taxon>
        <taxon>Streptomyces</taxon>
    </lineage>
</organism>
<feature type="region of interest" description="Disordered" evidence="1">
    <location>
        <begin position="1"/>
        <end position="54"/>
    </location>
</feature>
<dbReference type="Gene3D" id="3.10.20.30">
    <property type="match status" value="1"/>
</dbReference>
<keyword evidence="4" id="KW-1185">Reference proteome</keyword>
<protein>
    <submittedName>
        <fullName evidence="3">2Fe-2S iron-sulfur cluster-binding protein</fullName>
    </submittedName>
</protein>
<dbReference type="PROSITE" id="PS00197">
    <property type="entry name" value="2FE2S_FER_1"/>
    <property type="match status" value="1"/>
</dbReference>
<dbReference type="CDD" id="cd00207">
    <property type="entry name" value="fer2"/>
    <property type="match status" value="1"/>
</dbReference>
<evidence type="ECO:0000259" key="2">
    <source>
        <dbReference type="Pfam" id="PF00111"/>
    </source>
</evidence>
<feature type="compositionally biased region" description="Gly residues" evidence="1">
    <location>
        <begin position="14"/>
        <end position="27"/>
    </location>
</feature>
<accession>A0ABT5ZP80</accession>
<dbReference type="RefSeq" id="WP_276094814.1">
    <property type="nucleotide sequence ID" value="NZ_JARJBC010000013.1"/>
</dbReference>
<dbReference type="InterPro" id="IPR001041">
    <property type="entry name" value="2Fe-2S_ferredoxin-type"/>
</dbReference>
<dbReference type="InterPro" id="IPR036010">
    <property type="entry name" value="2Fe-2S_ferredoxin-like_sf"/>
</dbReference>
<reference evidence="3 4" key="1">
    <citation type="submission" date="2023-03" db="EMBL/GenBank/DDBJ databases">
        <title>Draft genome sequence of Streptomyces sp. RB6PN23 isolated from peat swamp forest in Thailand.</title>
        <authorList>
            <person name="Klaysubun C."/>
            <person name="Duangmal K."/>
        </authorList>
    </citation>
    <scope>NUCLEOTIDE SEQUENCE [LARGE SCALE GENOMIC DNA]</scope>
    <source>
        <strain evidence="3 4">RB6PN23</strain>
    </source>
</reference>
<feature type="domain" description="2Fe-2S ferredoxin-type" evidence="2">
    <location>
        <begin position="103"/>
        <end position="160"/>
    </location>
</feature>